<evidence type="ECO:0000256" key="1">
    <source>
        <dbReference type="SAM" id="MobiDB-lite"/>
    </source>
</evidence>
<dbReference type="Proteomes" id="UP000199412">
    <property type="component" value="Unassembled WGS sequence"/>
</dbReference>
<organism evidence="2 3">
    <name type="scientific">Rhodospira trueperi</name>
    <dbReference type="NCBI Taxonomy" id="69960"/>
    <lineage>
        <taxon>Bacteria</taxon>
        <taxon>Pseudomonadati</taxon>
        <taxon>Pseudomonadota</taxon>
        <taxon>Alphaproteobacteria</taxon>
        <taxon>Rhodospirillales</taxon>
        <taxon>Rhodospirillaceae</taxon>
        <taxon>Rhodospira</taxon>
    </lineage>
</organism>
<dbReference type="EMBL" id="FNAP01000005">
    <property type="protein sequence ID" value="SDE27862.1"/>
    <property type="molecule type" value="Genomic_DNA"/>
</dbReference>
<dbReference type="AlphaFoldDB" id="A0A1G7BLS1"/>
<feature type="region of interest" description="Disordered" evidence="1">
    <location>
        <begin position="244"/>
        <end position="278"/>
    </location>
</feature>
<dbReference type="RefSeq" id="WP_092785025.1">
    <property type="nucleotide sequence ID" value="NZ_FNAP01000005.1"/>
</dbReference>
<protein>
    <submittedName>
        <fullName evidence="2">Uncharacterized protein</fullName>
    </submittedName>
</protein>
<keyword evidence="3" id="KW-1185">Reference proteome</keyword>
<name>A0A1G7BLS1_9PROT</name>
<evidence type="ECO:0000313" key="2">
    <source>
        <dbReference type="EMBL" id="SDE27862.1"/>
    </source>
</evidence>
<evidence type="ECO:0000313" key="3">
    <source>
        <dbReference type="Proteomes" id="UP000199412"/>
    </source>
</evidence>
<gene>
    <name evidence="2" type="ORF">SAMN05421720_10586</name>
</gene>
<accession>A0A1G7BLS1</accession>
<reference evidence="2 3" key="1">
    <citation type="submission" date="2016-10" db="EMBL/GenBank/DDBJ databases">
        <authorList>
            <person name="de Groot N.N."/>
        </authorList>
    </citation>
    <scope>NUCLEOTIDE SEQUENCE [LARGE SCALE GENOMIC DNA]</scope>
    <source>
        <strain evidence="2 3">ATCC 700224</strain>
    </source>
</reference>
<proteinExistence type="predicted"/>
<sequence>MRHDLLDEIERLVFAIRDFHARHGRSIARRIKRSSKARPRLDELRAFFDPIPEDYAALYTVFDGVRQPDTMSQWQSAVFLGHHWDPIDWVIRGMRIMRIEQQRHGFERLPAFRGSATRGSVDFDVFPTWVENGQAPVVANLGSLSPRLFIAFDSVLAMLRSIVAAQEAGVIRFRAQDDEDGHEGETLFDPGALWDVIAPLNPRADYWRTLRAGPIDWQLDPIKDKPAGGVVPLDPEVRRLIWGDPEASWTKADEEMRGSGMTEEPDRPDREPPPDGLA</sequence>
<feature type="compositionally biased region" description="Basic and acidic residues" evidence="1">
    <location>
        <begin position="264"/>
        <end position="278"/>
    </location>
</feature>